<feature type="region of interest" description="Disordered" evidence="1">
    <location>
        <begin position="14"/>
        <end position="83"/>
    </location>
</feature>
<feature type="chain" id="PRO_5001645609" evidence="2">
    <location>
        <begin position="19"/>
        <end position="244"/>
    </location>
</feature>
<dbReference type="EMBL" id="KL142412">
    <property type="protein sequence ID" value="KDR67827.1"/>
    <property type="molecule type" value="Genomic_DNA"/>
</dbReference>
<keyword evidence="2" id="KW-0732">Signal</keyword>
<gene>
    <name evidence="3" type="ORF">GALMADRAFT_216201</name>
</gene>
<name>A0A067SCX3_GALM3</name>
<evidence type="ECO:0000313" key="3">
    <source>
        <dbReference type="EMBL" id="KDR67827.1"/>
    </source>
</evidence>
<evidence type="ECO:0000256" key="1">
    <source>
        <dbReference type="SAM" id="MobiDB-lite"/>
    </source>
</evidence>
<dbReference type="Proteomes" id="UP000027222">
    <property type="component" value="Unassembled WGS sequence"/>
</dbReference>
<evidence type="ECO:0000256" key="2">
    <source>
        <dbReference type="SAM" id="SignalP"/>
    </source>
</evidence>
<accession>A0A067SCX3</accession>
<protein>
    <submittedName>
        <fullName evidence="3">Uncharacterized protein</fullName>
    </submittedName>
</protein>
<dbReference type="AlphaFoldDB" id="A0A067SCX3"/>
<dbReference type="HOGENOM" id="CLU_1138067_0_0_1"/>
<sequence length="244" mass="25841">MTLVMVTNSLSLSSGVDACAPEDEDGLSGVSGTEEAAAARVQVMSPSSKSAPFDDSRPSSSRTSLYPDDPDAELSDRSHSRLSAATGRGYGHVRLVRAGAGVGVEGGLRQRQTACRLLLVGWKGSWASSGGGAEVETKNTWVVEDVADADADDGNPQTGGGFKFKFAWELGGSLSPVGGLVRGVWWNYAVRRADFGVRKYRGKIRHGSPAGIDIGGFRGLEKRLWSLSVKNSFYKRSIVPTVST</sequence>
<reference evidence="4" key="1">
    <citation type="journal article" date="2014" name="Proc. Natl. Acad. Sci. U.S.A.">
        <title>Extensive sampling of basidiomycete genomes demonstrates inadequacy of the white-rot/brown-rot paradigm for wood decay fungi.</title>
        <authorList>
            <person name="Riley R."/>
            <person name="Salamov A.A."/>
            <person name="Brown D.W."/>
            <person name="Nagy L.G."/>
            <person name="Floudas D."/>
            <person name="Held B.W."/>
            <person name="Levasseur A."/>
            <person name="Lombard V."/>
            <person name="Morin E."/>
            <person name="Otillar R."/>
            <person name="Lindquist E.A."/>
            <person name="Sun H."/>
            <person name="LaButti K.M."/>
            <person name="Schmutz J."/>
            <person name="Jabbour D."/>
            <person name="Luo H."/>
            <person name="Baker S.E."/>
            <person name="Pisabarro A.G."/>
            <person name="Walton J.D."/>
            <person name="Blanchette R.A."/>
            <person name="Henrissat B."/>
            <person name="Martin F."/>
            <person name="Cullen D."/>
            <person name="Hibbett D.S."/>
            <person name="Grigoriev I.V."/>
        </authorList>
    </citation>
    <scope>NUCLEOTIDE SEQUENCE [LARGE SCALE GENOMIC DNA]</scope>
    <source>
        <strain evidence="4">CBS 339.88</strain>
    </source>
</reference>
<organism evidence="3 4">
    <name type="scientific">Galerina marginata (strain CBS 339.88)</name>
    <dbReference type="NCBI Taxonomy" id="685588"/>
    <lineage>
        <taxon>Eukaryota</taxon>
        <taxon>Fungi</taxon>
        <taxon>Dikarya</taxon>
        <taxon>Basidiomycota</taxon>
        <taxon>Agaricomycotina</taxon>
        <taxon>Agaricomycetes</taxon>
        <taxon>Agaricomycetidae</taxon>
        <taxon>Agaricales</taxon>
        <taxon>Agaricineae</taxon>
        <taxon>Strophariaceae</taxon>
        <taxon>Galerina</taxon>
    </lineage>
</organism>
<keyword evidence="4" id="KW-1185">Reference proteome</keyword>
<feature type="signal peptide" evidence="2">
    <location>
        <begin position="1"/>
        <end position="18"/>
    </location>
</feature>
<evidence type="ECO:0000313" key="4">
    <source>
        <dbReference type="Proteomes" id="UP000027222"/>
    </source>
</evidence>
<proteinExistence type="predicted"/>